<dbReference type="GO" id="GO:0004842">
    <property type="term" value="F:ubiquitin-protein transferase activity"/>
    <property type="evidence" value="ECO:0007669"/>
    <property type="project" value="InterPro"/>
</dbReference>
<organism evidence="1 2">
    <name type="scientific">Reticulomyxa filosa</name>
    <dbReference type="NCBI Taxonomy" id="46433"/>
    <lineage>
        <taxon>Eukaryota</taxon>
        <taxon>Sar</taxon>
        <taxon>Rhizaria</taxon>
        <taxon>Retaria</taxon>
        <taxon>Foraminifera</taxon>
        <taxon>Monothalamids</taxon>
        <taxon>Reticulomyxidae</taxon>
        <taxon>Reticulomyxa</taxon>
    </lineage>
</organism>
<dbReference type="PANTHER" id="PTHR22605">
    <property type="entry name" value="RZ-TYPE DOMAIN-CONTAINING PROTEIN"/>
    <property type="match status" value="1"/>
</dbReference>
<dbReference type="InterPro" id="IPR031248">
    <property type="entry name" value="RNF213"/>
</dbReference>
<dbReference type="EMBL" id="ASPP01042604">
    <property type="protein sequence ID" value="ETN99888.1"/>
    <property type="molecule type" value="Genomic_DNA"/>
</dbReference>
<dbReference type="Proteomes" id="UP000023152">
    <property type="component" value="Unassembled WGS sequence"/>
</dbReference>
<sequence>MHIIFVLVGDPGTSKTLSLQILRNNMCQSEIDNFRKRLNKKSIDLKPLHVVSFQCTQNSKPHGIEERWGQTAKHLESGLVKPLLLLDEIGLAEHSKHSPLKVLHRLLEKPKISFVGLSNWLLDAAKMNRVIVHQISNNLDNDLKAIGKAIYNPKDTNLNQSDVDANQNQGNVDTNLNQGNIDALVDLFKELMPTQKLGRRDFYALIRHYMHSKIPPCNFFQGVMRNLGGCRDPQFQKCLAEALEK</sequence>
<dbReference type="InterPro" id="IPR027417">
    <property type="entry name" value="P-loop_NTPase"/>
</dbReference>
<keyword evidence="2" id="KW-1185">Reference proteome</keyword>
<evidence type="ECO:0000313" key="2">
    <source>
        <dbReference type="Proteomes" id="UP000023152"/>
    </source>
</evidence>
<gene>
    <name evidence="1" type="ORF">RFI_37579</name>
</gene>
<dbReference type="AlphaFoldDB" id="X6LED9"/>
<dbReference type="SUPFAM" id="SSF52540">
    <property type="entry name" value="P-loop containing nucleoside triphosphate hydrolases"/>
    <property type="match status" value="1"/>
</dbReference>
<reference evidence="1 2" key="1">
    <citation type="journal article" date="2013" name="Curr. Biol.">
        <title>The Genome of the Foraminiferan Reticulomyxa filosa.</title>
        <authorList>
            <person name="Glockner G."/>
            <person name="Hulsmann N."/>
            <person name="Schleicher M."/>
            <person name="Noegel A.A."/>
            <person name="Eichinger L."/>
            <person name="Gallinger C."/>
            <person name="Pawlowski J."/>
            <person name="Sierra R."/>
            <person name="Euteneuer U."/>
            <person name="Pillet L."/>
            <person name="Moustafa A."/>
            <person name="Platzer M."/>
            <person name="Groth M."/>
            <person name="Szafranski K."/>
            <person name="Schliwa M."/>
        </authorList>
    </citation>
    <scope>NUCLEOTIDE SEQUENCE [LARGE SCALE GENOMIC DNA]</scope>
</reference>
<protein>
    <recommendedName>
        <fullName evidence="3">AAA+ ATPase domain-containing protein</fullName>
    </recommendedName>
</protein>
<name>X6LED9_RETFI</name>
<evidence type="ECO:0000313" key="1">
    <source>
        <dbReference type="EMBL" id="ETN99888.1"/>
    </source>
</evidence>
<dbReference type="Gene3D" id="3.40.50.300">
    <property type="entry name" value="P-loop containing nucleotide triphosphate hydrolases"/>
    <property type="match status" value="1"/>
</dbReference>
<accession>X6LED9</accession>
<proteinExistence type="predicted"/>
<dbReference type="GO" id="GO:0016887">
    <property type="term" value="F:ATP hydrolysis activity"/>
    <property type="evidence" value="ECO:0007669"/>
    <property type="project" value="InterPro"/>
</dbReference>
<dbReference type="PANTHER" id="PTHR22605:SF1">
    <property type="entry name" value="RZ-TYPE DOMAIN-CONTAINING PROTEIN"/>
    <property type="match status" value="1"/>
</dbReference>
<feature type="non-terminal residue" evidence="1">
    <location>
        <position position="245"/>
    </location>
</feature>
<evidence type="ECO:0008006" key="3">
    <source>
        <dbReference type="Google" id="ProtNLM"/>
    </source>
</evidence>
<comment type="caution">
    <text evidence="1">The sequence shown here is derived from an EMBL/GenBank/DDBJ whole genome shotgun (WGS) entry which is preliminary data.</text>
</comment>